<organism evidence="1 2">
    <name type="scientific">Coniosporium uncinatum</name>
    <dbReference type="NCBI Taxonomy" id="93489"/>
    <lineage>
        <taxon>Eukaryota</taxon>
        <taxon>Fungi</taxon>
        <taxon>Dikarya</taxon>
        <taxon>Ascomycota</taxon>
        <taxon>Pezizomycotina</taxon>
        <taxon>Dothideomycetes</taxon>
        <taxon>Dothideomycetes incertae sedis</taxon>
        <taxon>Coniosporium</taxon>
    </lineage>
</organism>
<dbReference type="EMBL" id="JAWDJW010000191">
    <property type="protein sequence ID" value="KAK3081355.1"/>
    <property type="molecule type" value="Genomic_DNA"/>
</dbReference>
<reference evidence="1" key="1">
    <citation type="submission" date="2024-09" db="EMBL/GenBank/DDBJ databases">
        <title>Black Yeasts Isolated from many extreme environments.</title>
        <authorList>
            <person name="Coleine C."/>
            <person name="Stajich J.E."/>
            <person name="Selbmann L."/>
        </authorList>
    </citation>
    <scope>NUCLEOTIDE SEQUENCE</scope>
    <source>
        <strain evidence="1">CCFEE 5737</strain>
    </source>
</reference>
<gene>
    <name evidence="1" type="ORF">LTS18_007560</name>
</gene>
<proteinExistence type="predicted"/>
<evidence type="ECO:0000313" key="2">
    <source>
        <dbReference type="Proteomes" id="UP001186974"/>
    </source>
</evidence>
<protein>
    <submittedName>
        <fullName evidence="1">Uncharacterized protein</fullName>
    </submittedName>
</protein>
<comment type="caution">
    <text evidence="1">The sequence shown here is derived from an EMBL/GenBank/DDBJ whole genome shotgun (WGS) entry which is preliminary data.</text>
</comment>
<keyword evidence="2" id="KW-1185">Reference proteome</keyword>
<evidence type="ECO:0000313" key="1">
    <source>
        <dbReference type="EMBL" id="KAK3081355.1"/>
    </source>
</evidence>
<accession>A0ACC3DXE4</accession>
<dbReference type="Proteomes" id="UP001186974">
    <property type="component" value="Unassembled WGS sequence"/>
</dbReference>
<sequence length="59" mass="6493">MSAILSEALWHSAKRTLHKAQQAFEGNEPEGSWVRIASDVLEGILERDGSSGILRVMDV</sequence>
<feature type="non-terminal residue" evidence="1">
    <location>
        <position position="59"/>
    </location>
</feature>
<name>A0ACC3DXE4_9PEZI</name>